<feature type="compositionally biased region" description="Low complexity" evidence="1">
    <location>
        <begin position="114"/>
        <end position="131"/>
    </location>
</feature>
<feature type="region of interest" description="Disordered" evidence="1">
    <location>
        <begin position="1"/>
        <end position="62"/>
    </location>
</feature>
<feature type="region of interest" description="Disordered" evidence="1">
    <location>
        <begin position="114"/>
        <end position="151"/>
    </location>
</feature>
<dbReference type="STRING" id="307972.A0A2G8KR89"/>
<feature type="region of interest" description="Disordered" evidence="1">
    <location>
        <begin position="164"/>
        <end position="189"/>
    </location>
</feature>
<evidence type="ECO:0000313" key="3">
    <source>
        <dbReference type="Proteomes" id="UP000230750"/>
    </source>
</evidence>
<feature type="compositionally biased region" description="Low complexity" evidence="1">
    <location>
        <begin position="13"/>
        <end position="22"/>
    </location>
</feature>
<accession>A0A2G8KR89</accession>
<name>A0A2G8KR89_STIJA</name>
<comment type="caution">
    <text evidence="2">The sequence shown here is derived from an EMBL/GenBank/DDBJ whole genome shotgun (WGS) entry which is preliminary data.</text>
</comment>
<dbReference type="Proteomes" id="UP000230750">
    <property type="component" value="Unassembled WGS sequence"/>
</dbReference>
<dbReference type="EMBL" id="MRZV01000418">
    <property type="protein sequence ID" value="PIK50507.1"/>
    <property type="molecule type" value="Genomic_DNA"/>
</dbReference>
<proteinExistence type="predicted"/>
<gene>
    <name evidence="2" type="ORF">BSL78_12637</name>
</gene>
<reference evidence="2 3" key="1">
    <citation type="journal article" date="2017" name="PLoS Biol.">
        <title>The sea cucumber genome provides insights into morphological evolution and visceral regeneration.</title>
        <authorList>
            <person name="Zhang X."/>
            <person name="Sun L."/>
            <person name="Yuan J."/>
            <person name="Sun Y."/>
            <person name="Gao Y."/>
            <person name="Zhang L."/>
            <person name="Li S."/>
            <person name="Dai H."/>
            <person name="Hamel J.F."/>
            <person name="Liu C."/>
            <person name="Yu Y."/>
            <person name="Liu S."/>
            <person name="Lin W."/>
            <person name="Guo K."/>
            <person name="Jin S."/>
            <person name="Xu P."/>
            <person name="Storey K.B."/>
            <person name="Huan P."/>
            <person name="Zhang T."/>
            <person name="Zhou Y."/>
            <person name="Zhang J."/>
            <person name="Lin C."/>
            <person name="Li X."/>
            <person name="Xing L."/>
            <person name="Huo D."/>
            <person name="Sun M."/>
            <person name="Wang L."/>
            <person name="Mercier A."/>
            <person name="Li F."/>
            <person name="Yang H."/>
            <person name="Xiang J."/>
        </authorList>
    </citation>
    <scope>NUCLEOTIDE SEQUENCE [LARGE SCALE GENOMIC DNA]</scope>
    <source>
        <strain evidence="2">Shaxun</strain>
        <tissue evidence="2">Muscle</tissue>
    </source>
</reference>
<keyword evidence="3" id="KW-1185">Reference proteome</keyword>
<sequence>MVHSPNLAKTVAYSPSSPSSYYTNLDTKGELPHRSTIPDQRGPMGGARFNNGKSDSEFNFDAGVNPQGEKFFANVVDVEGKEHVGHDQGISSMIIQSPPKGKLNYIQVAFEDGTVSSAPQRSTSSSSGSTPPNTPNSPLADTESPVKGSDVYAVIDTNKTVALANSQRQINDGDVSSRRTRHDGPVQPR</sequence>
<dbReference type="AlphaFoldDB" id="A0A2G8KR89"/>
<evidence type="ECO:0000313" key="2">
    <source>
        <dbReference type="EMBL" id="PIK50507.1"/>
    </source>
</evidence>
<organism evidence="2 3">
    <name type="scientific">Stichopus japonicus</name>
    <name type="common">Sea cucumber</name>
    <dbReference type="NCBI Taxonomy" id="307972"/>
    <lineage>
        <taxon>Eukaryota</taxon>
        <taxon>Metazoa</taxon>
        <taxon>Echinodermata</taxon>
        <taxon>Eleutherozoa</taxon>
        <taxon>Echinozoa</taxon>
        <taxon>Holothuroidea</taxon>
        <taxon>Aspidochirotacea</taxon>
        <taxon>Aspidochirotida</taxon>
        <taxon>Stichopodidae</taxon>
        <taxon>Apostichopus</taxon>
    </lineage>
</organism>
<evidence type="ECO:0000256" key="1">
    <source>
        <dbReference type="SAM" id="MobiDB-lite"/>
    </source>
</evidence>
<protein>
    <submittedName>
        <fullName evidence="2">Uncharacterized protein</fullName>
    </submittedName>
</protein>